<name>A0A151ISK6_9HYME</name>
<evidence type="ECO:0000256" key="1">
    <source>
        <dbReference type="SAM" id="MobiDB-lite"/>
    </source>
</evidence>
<keyword evidence="3" id="KW-1185">Reference proteome</keyword>
<sequence length="166" mass="18634">MVFDRLNIDFTGVEACIGLSYKALGRFLLGFGSSSSPEKIVSGMIGSLEDSAMFSTICFSGSTIANAVERLTKSCDKRASLRTESRSHSRLGSYEGQNEDWYGLENKEEEQEDSSNSETRRRPTRSTAAWRSRRVEKKNVDETLKIPRGVTIDVQLQQLANRMRIP</sequence>
<reference evidence="2 3" key="1">
    <citation type="submission" date="2015-09" db="EMBL/GenBank/DDBJ databases">
        <title>Trachymyrmex cornetzi WGS genome.</title>
        <authorList>
            <person name="Nygaard S."/>
            <person name="Hu H."/>
            <person name="Boomsma J."/>
            <person name="Zhang G."/>
        </authorList>
    </citation>
    <scope>NUCLEOTIDE SEQUENCE [LARGE SCALE GENOMIC DNA]</scope>
    <source>
        <strain evidence="2">Tcor2-1</strain>
        <tissue evidence="2">Whole body</tissue>
    </source>
</reference>
<gene>
    <name evidence="2" type="ORF">ALC57_18276</name>
</gene>
<evidence type="ECO:0000313" key="3">
    <source>
        <dbReference type="Proteomes" id="UP000078492"/>
    </source>
</evidence>
<organism evidence="2 3">
    <name type="scientific">Trachymyrmex cornetzi</name>
    <dbReference type="NCBI Taxonomy" id="471704"/>
    <lineage>
        <taxon>Eukaryota</taxon>
        <taxon>Metazoa</taxon>
        <taxon>Ecdysozoa</taxon>
        <taxon>Arthropoda</taxon>
        <taxon>Hexapoda</taxon>
        <taxon>Insecta</taxon>
        <taxon>Pterygota</taxon>
        <taxon>Neoptera</taxon>
        <taxon>Endopterygota</taxon>
        <taxon>Hymenoptera</taxon>
        <taxon>Apocrita</taxon>
        <taxon>Aculeata</taxon>
        <taxon>Formicoidea</taxon>
        <taxon>Formicidae</taxon>
        <taxon>Myrmicinae</taxon>
        <taxon>Trachymyrmex</taxon>
    </lineage>
</organism>
<feature type="region of interest" description="Disordered" evidence="1">
    <location>
        <begin position="79"/>
        <end position="136"/>
    </location>
</feature>
<proteinExistence type="predicted"/>
<dbReference type="EMBL" id="KQ981084">
    <property type="protein sequence ID" value="KYN09604.1"/>
    <property type="molecule type" value="Genomic_DNA"/>
</dbReference>
<protein>
    <submittedName>
        <fullName evidence="2">Uncharacterized protein</fullName>
    </submittedName>
</protein>
<evidence type="ECO:0000313" key="2">
    <source>
        <dbReference type="EMBL" id="KYN09604.1"/>
    </source>
</evidence>
<dbReference type="AlphaFoldDB" id="A0A151ISK6"/>
<dbReference type="Proteomes" id="UP000078492">
    <property type="component" value="Unassembled WGS sequence"/>
</dbReference>
<accession>A0A151ISK6</accession>